<sequence>MTYLNDTLTIGLVLVLLFGSIALYLYTCIQQSEQKISLLESILLDIKMSGEIKSYTELPADDSASGSITPNNSTSSSHASTEDAYVPFEEEKPLEETDDTVIDVDGDLEDKLNEAAEYQAAVSEAIEEVSSSPKASDQKAYDSMSLKELQALAKSRGIMGLTKKGPLIEALKTSDRSQVKPGSISAVGTNSFLESSASVSDESA</sequence>
<evidence type="ECO:0000256" key="1">
    <source>
        <dbReference type="SAM" id="MobiDB-lite"/>
    </source>
</evidence>
<protein>
    <recommendedName>
        <fullName evidence="4">Rho termination factor N-terminal domain-containing protein</fullName>
    </recommendedName>
</protein>
<dbReference type="EMBL" id="MN739593">
    <property type="protein sequence ID" value="QHT14859.1"/>
    <property type="molecule type" value="Genomic_DNA"/>
</dbReference>
<name>A0A6C0DFX5_9ZZZZ</name>
<accession>A0A6C0DFX5</accession>
<feature type="transmembrane region" description="Helical" evidence="2">
    <location>
        <begin position="7"/>
        <end position="26"/>
    </location>
</feature>
<keyword evidence="2" id="KW-1133">Transmembrane helix</keyword>
<feature type="compositionally biased region" description="Polar residues" evidence="1">
    <location>
        <begin position="64"/>
        <end position="79"/>
    </location>
</feature>
<reference evidence="3" key="1">
    <citation type="journal article" date="2020" name="Nature">
        <title>Giant virus diversity and host interactions through global metagenomics.</title>
        <authorList>
            <person name="Schulz F."/>
            <person name="Roux S."/>
            <person name="Paez-Espino D."/>
            <person name="Jungbluth S."/>
            <person name="Walsh D.A."/>
            <person name="Denef V.J."/>
            <person name="McMahon K.D."/>
            <person name="Konstantinidis K.T."/>
            <person name="Eloe-Fadrosh E.A."/>
            <person name="Kyrpides N.C."/>
            <person name="Woyke T."/>
        </authorList>
    </citation>
    <scope>NUCLEOTIDE SEQUENCE</scope>
    <source>
        <strain evidence="3">GVMAG-M-3300023174-141</strain>
    </source>
</reference>
<keyword evidence="2" id="KW-0472">Membrane</keyword>
<keyword evidence="2" id="KW-0812">Transmembrane</keyword>
<evidence type="ECO:0000313" key="3">
    <source>
        <dbReference type="EMBL" id="QHT14859.1"/>
    </source>
</evidence>
<feature type="region of interest" description="Disordered" evidence="1">
    <location>
        <begin position="59"/>
        <end position="100"/>
    </location>
</feature>
<evidence type="ECO:0000256" key="2">
    <source>
        <dbReference type="SAM" id="Phobius"/>
    </source>
</evidence>
<proteinExistence type="predicted"/>
<dbReference type="AlphaFoldDB" id="A0A6C0DFX5"/>
<organism evidence="3">
    <name type="scientific">viral metagenome</name>
    <dbReference type="NCBI Taxonomy" id="1070528"/>
    <lineage>
        <taxon>unclassified sequences</taxon>
        <taxon>metagenomes</taxon>
        <taxon>organismal metagenomes</taxon>
    </lineage>
</organism>
<evidence type="ECO:0008006" key="4">
    <source>
        <dbReference type="Google" id="ProtNLM"/>
    </source>
</evidence>